<dbReference type="VEuPathDB" id="FungiDB:ATCC64974_6900"/>
<evidence type="ECO:0000256" key="1">
    <source>
        <dbReference type="ARBA" id="ARBA00022450"/>
    </source>
</evidence>
<dbReference type="InterPro" id="IPR016036">
    <property type="entry name" value="Malonyl_transacylase_ACP-bd"/>
</dbReference>
<dbReference type="InterPro" id="IPR013154">
    <property type="entry name" value="ADH-like_N"/>
</dbReference>
<dbReference type="Gene3D" id="3.40.50.150">
    <property type="entry name" value="Vaccinia Virus protein VP39"/>
    <property type="match status" value="1"/>
</dbReference>
<dbReference type="InterPro" id="IPR014043">
    <property type="entry name" value="Acyl_transferase_dom"/>
</dbReference>
<dbReference type="InterPro" id="IPR057326">
    <property type="entry name" value="KR_dom"/>
</dbReference>
<dbReference type="EMBL" id="BCMY01000018">
    <property type="protein sequence ID" value="GAQ45847.1"/>
    <property type="molecule type" value="Genomic_DNA"/>
</dbReference>
<feature type="domain" description="Carrier" evidence="7">
    <location>
        <begin position="2418"/>
        <end position="2493"/>
    </location>
</feature>
<dbReference type="OrthoDB" id="329835at2759"/>
<dbReference type="FunFam" id="3.40.50.720:FF:000209">
    <property type="entry name" value="Polyketide synthase Pks12"/>
    <property type="match status" value="1"/>
</dbReference>
<dbReference type="InterPro" id="IPR018201">
    <property type="entry name" value="Ketoacyl_synth_AS"/>
</dbReference>
<name>A0A117E2M2_ASPNG</name>
<dbReference type="Pfam" id="PF02801">
    <property type="entry name" value="Ketoacyl-synt_C"/>
    <property type="match status" value="1"/>
</dbReference>
<proteinExistence type="predicted"/>
<keyword evidence="3" id="KW-0489">Methyltransferase</keyword>
<comment type="caution">
    <text evidence="10">The sequence shown here is derived from an EMBL/GenBank/DDBJ whole genome shotgun (WGS) entry which is preliminary data.</text>
</comment>
<dbReference type="GO" id="GO:0044550">
    <property type="term" value="P:secondary metabolite biosynthetic process"/>
    <property type="evidence" value="ECO:0007669"/>
    <property type="project" value="UniProtKB-ARBA"/>
</dbReference>
<feature type="region of interest" description="N-terminal hotdog fold" evidence="6">
    <location>
        <begin position="897"/>
        <end position="1033"/>
    </location>
</feature>
<dbReference type="Pfam" id="PF08242">
    <property type="entry name" value="Methyltransf_12"/>
    <property type="match status" value="1"/>
</dbReference>
<feature type="active site" description="Proton acceptor; for dehydratase activity" evidence="6">
    <location>
        <position position="929"/>
    </location>
</feature>
<dbReference type="InterPro" id="IPR042104">
    <property type="entry name" value="PKS_dehydratase_sf"/>
</dbReference>
<dbReference type="Gene3D" id="3.40.47.10">
    <property type="match status" value="1"/>
</dbReference>
<evidence type="ECO:0000256" key="3">
    <source>
        <dbReference type="ARBA" id="ARBA00022603"/>
    </source>
</evidence>
<evidence type="ECO:0000256" key="4">
    <source>
        <dbReference type="ARBA" id="ARBA00022679"/>
    </source>
</evidence>
<dbReference type="CDD" id="cd05195">
    <property type="entry name" value="enoyl_red"/>
    <property type="match status" value="1"/>
</dbReference>
<dbReference type="Pfam" id="PF08659">
    <property type="entry name" value="KR"/>
    <property type="match status" value="1"/>
</dbReference>
<protein>
    <submittedName>
        <fullName evidence="10">Unnamed protein product</fullName>
    </submittedName>
</protein>
<keyword evidence="4" id="KW-0808">Transferase</keyword>
<evidence type="ECO:0000256" key="2">
    <source>
        <dbReference type="ARBA" id="ARBA00022553"/>
    </source>
</evidence>
<dbReference type="InterPro" id="IPR001227">
    <property type="entry name" value="Ac_transferase_dom_sf"/>
</dbReference>
<dbReference type="InterPro" id="IPR013217">
    <property type="entry name" value="Methyltransf_12"/>
</dbReference>
<dbReference type="InterPro" id="IPR011032">
    <property type="entry name" value="GroES-like_sf"/>
</dbReference>
<organism evidence="10 11">
    <name type="scientific">Aspergillus niger</name>
    <dbReference type="NCBI Taxonomy" id="5061"/>
    <lineage>
        <taxon>Eukaryota</taxon>
        <taxon>Fungi</taxon>
        <taxon>Dikarya</taxon>
        <taxon>Ascomycota</taxon>
        <taxon>Pezizomycotina</taxon>
        <taxon>Eurotiomycetes</taxon>
        <taxon>Eurotiomycetidae</taxon>
        <taxon>Eurotiales</taxon>
        <taxon>Aspergillaceae</taxon>
        <taxon>Aspergillus</taxon>
        <taxon>Aspergillus subgen. Circumdati</taxon>
    </lineage>
</organism>
<accession>A0A117E2M2</accession>
<dbReference type="SMART" id="SM00825">
    <property type="entry name" value="PKS_KS"/>
    <property type="match status" value="1"/>
</dbReference>
<dbReference type="InterPro" id="IPR036736">
    <property type="entry name" value="ACP-like_sf"/>
</dbReference>
<dbReference type="InterPro" id="IPR016039">
    <property type="entry name" value="Thiolase-like"/>
</dbReference>
<dbReference type="Pfam" id="PF08240">
    <property type="entry name" value="ADH_N"/>
    <property type="match status" value="1"/>
</dbReference>
<evidence type="ECO:0000256" key="6">
    <source>
        <dbReference type="PROSITE-ProRule" id="PRU01363"/>
    </source>
</evidence>
<dbReference type="SUPFAM" id="SSF50129">
    <property type="entry name" value="GroES-like"/>
    <property type="match status" value="1"/>
</dbReference>
<dbReference type="InterPro" id="IPR036291">
    <property type="entry name" value="NAD(P)-bd_dom_sf"/>
</dbReference>
<dbReference type="SUPFAM" id="SSF52151">
    <property type="entry name" value="FabD/lysophospholipase-like"/>
    <property type="match status" value="1"/>
</dbReference>
<dbReference type="SUPFAM" id="SSF53901">
    <property type="entry name" value="Thiolase-like"/>
    <property type="match status" value="1"/>
</dbReference>
<dbReference type="GO" id="GO:0016491">
    <property type="term" value="F:oxidoreductase activity"/>
    <property type="evidence" value="ECO:0007669"/>
    <property type="project" value="InterPro"/>
</dbReference>
<dbReference type="GO" id="GO:0006633">
    <property type="term" value="P:fatty acid biosynthetic process"/>
    <property type="evidence" value="ECO:0007669"/>
    <property type="project" value="InterPro"/>
</dbReference>
<dbReference type="PANTHER" id="PTHR43775:SF49">
    <property type="entry name" value="SYNTHASE, PUTATIVE (JCVI)-RELATED"/>
    <property type="match status" value="1"/>
</dbReference>
<dbReference type="PROSITE" id="PS52019">
    <property type="entry name" value="PKS_MFAS_DH"/>
    <property type="match status" value="1"/>
</dbReference>
<dbReference type="Pfam" id="PF00109">
    <property type="entry name" value="ketoacyl-synt"/>
    <property type="match status" value="1"/>
</dbReference>
<dbReference type="SMART" id="SM00827">
    <property type="entry name" value="PKS_AT"/>
    <property type="match status" value="1"/>
</dbReference>
<dbReference type="SUPFAM" id="SSF51735">
    <property type="entry name" value="NAD(P)-binding Rossmann-fold domains"/>
    <property type="match status" value="2"/>
</dbReference>
<dbReference type="GO" id="GO:0004312">
    <property type="term" value="F:fatty acid synthase activity"/>
    <property type="evidence" value="ECO:0007669"/>
    <property type="project" value="TreeGrafter"/>
</dbReference>
<dbReference type="PROSITE" id="PS00606">
    <property type="entry name" value="KS3_1"/>
    <property type="match status" value="1"/>
</dbReference>
<dbReference type="InterPro" id="IPR020807">
    <property type="entry name" value="PKS_DH"/>
</dbReference>
<keyword evidence="1" id="KW-0596">Phosphopantetheine</keyword>
<dbReference type="PROSITE" id="PS52004">
    <property type="entry name" value="KS3_2"/>
    <property type="match status" value="1"/>
</dbReference>
<dbReference type="GO" id="GO:0004315">
    <property type="term" value="F:3-oxoacyl-[acyl-carrier-protein] synthase activity"/>
    <property type="evidence" value="ECO:0007669"/>
    <property type="project" value="InterPro"/>
</dbReference>
<feature type="region of interest" description="C-terminal hotdog fold" evidence="6">
    <location>
        <begin position="1045"/>
        <end position="1190"/>
    </location>
</feature>
<gene>
    <name evidence="10" type="ORF">ABL_08508</name>
</gene>
<reference evidence="11" key="1">
    <citation type="journal article" date="2016" name="Genome Announc.">
        <title>Draft genome sequence of Aspergillus niger strain An76.</title>
        <authorList>
            <person name="Gong W."/>
            <person name="Cheng Z."/>
            <person name="Zhang H."/>
            <person name="Liu L."/>
            <person name="Gao P."/>
            <person name="Wang L."/>
        </authorList>
    </citation>
    <scope>NUCLEOTIDE SEQUENCE [LARGE SCALE GENOMIC DNA]</scope>
    <source>
        <strain evidence="11">An76</strain>
    </source>
</reference>
<dbReference type="SMART" id="SM00826">
    <property type="entry name" value="PKS_DH"/>
    <property type="match status" value="1"/>
</dbReference>
<evidence type="ECO:0000259" key="8">
    <source>
        <dbReference type="PROSITE" id="PS52004"/>
    </source>
</evidence>
<sequence length="2504" mass="274916">MTTHMNETTLCRESDCSTDEPIAIVGMGMRLPGNVNTAGEFWDMLVSGKSGHGHVPQTRYNADAFFDPSTGPMTGYFLQEDPSYFDAEAFSIPAKDARLMDPQQRLLLEVVSECLEDAGETAWRGRQIGCYVGVFGEDWLELSLKGLDPRPDRHHALTTGGFALSNRISYEFDFRGPSMTIQTGCSASLVGLHEACQGLRSGQCSAAIVAGTNLILTPTMTSVMNQIGVLSPSGKCKTFDANADGYGRGEAVNAVYVKRLSDALKDGDSVRAVIRSTAVNFDGKTAVITNPSGPAQEALIRSAYKQAQIDRISDTGFFECHGTGTSAGDSVETSVVAKIFEGHNVLVGSVKPNCGHSEGASGLTSIIKATLALEHRTVPPNINFEQPNPKVNSAVIQVPVKPTPWPEDRHERVSINSFGVGGANAHAILESASAYGVHKLSTEGSDRPRLLVVSGHNKQSLQNRVEDTVRYINSHPTSIRDLAYTLALRREHLNHRAFAVVHPDTPVDASHFQSSSKIPSPPAPTFVFTGQGAQWAGMGKRLLETEPMFYDEVKKMDEVLQRLPDPPEWSLLEELSRVGFESRVNEVELAQPLCTALQLGIFHIMTHWGIQPSVVVGHSSGEIGAACASGAITVESAIVVAFYRGKLAKLQEGSGAMASVGLSPEDVLPFLIDGVVIACENSPRNVTISGPKDKLAEVINTITAALPGTFCRRLRVQVAYHSPQMETLGTQYENAIATYLNPAAEMRPMMSTVTGDMITDPSQLGAEYWRRNLQSPVRFSKAILALLKENTEESQIFIEVGPHSALSAPLRQIFQSSPKSPPRYVSTLTRNDDYPLSLLLATAGHIFNSGSSLDLPTIVEKGQVLGDIPRIPWTHTEIYWTEGRPNRDWRLRSLPHHELLGSIVMEATLLEPTWRNMLRLDDIPWLSDHVIHGEVVFPAAGYIAMAGEAIRQLNVLNEQQEQNSEGYSIRNIRFESPLIIASDVPVEVIFNLKPIEIADGTMSEWHAFSVSAYNGAKWTLHCKGSVRAGNDYPIAGKYKEVSALPRPVESSRWYRTAQRYGLQYGPQFQRLQDITADSVDHIAAGIVHQPPMGKTTRYALHPAAMDQALQLIGIAASNGRLHTVAGAFIPARIENLVVGAGAPSKVTFQARTIEDREKGQQANIYGTSEGRTIFSLEGGVLAGLAGSSRKGSDEMDLISQIHWQPDIDLLPPDRLFPPRSNRAHAPDIRALGILSLIHILATAERIEDLNAATTIPHLTKWKAWILSEAAEIRTGMHKDLPSLSRWIDEIQPEGHDALVQVVKDTLGSLSATTNGKLPTIESNIPLWVKTPPADLLQRIFNRFDNLSTNLPRSATVECMRAVYEHVDEFMSGKFSPVETLLASDRLGRFYEEYMTRETELTKPFALLGHANPLMRVLEIGAGTGSLTQIALSSLKTEAGAPLFSRYVFTDISAGFFTTAQDKFKGQGNMEYRMLDITRDPTEQGFEAHSFDLIIASNVMHATPSLCDTLRNTKKLLTENGRFILHEMWSYAPVTDYIVSVLPGWWVGENDGRPDRPYVSEIRWDKELRAAGFKGAEIVERDLDGGLQPLYSIISRPDHSPPLDKEVTILSNTLDEAGWPGDVAACFRESGYQVNWSTLDSPPCGTRAVISLLEFDRPYFTGAEPEAFVRLQRFLIHNKGCRFIWVTQSSTLNCSDPHFSIIHGVARVLRRELSFDFSVFEMDSFETPGLKYLLDLHEKIQRGRETPDIDLDYEFLLKDGIIHTARSHRISLSQQLTTQPPVDTPRRLGIEQAGMISTLQWEPSSLAMDLNPGEVEVDIRYAGLNFKDTLLAMGLIGTPDDMGLEASGIVRRVASDVTDITPGDRVGMLGNGLACNRTVVRQEAVTILPDSLSLEDAAAMLTVYGTSMYSLMHIGNLQKGQSVLIHSAAGGVGISAINVCQMIGAVIYATVGNEDKAEYLVKTFGIPREHIFNSHDNSFVPDIMHATNGRGVDIVLNALGGKLLHASWECVASFGKMIEIGRRDLLSHGTLSMSPFLEDRSFHGVYLANVCKKRPDIVAGMIRQCFDLFQKGLIQPIRPLHIFDTTQVREAFRYLQTGKHMGKVVIQMSPDPSELPRTPIKSKAYFPPDVSYLIVGGLGGIGRSVSRWLVEHGAREIVYLSRSAENDEHRGFRRELEVQGCRVTCVTGTVTDPDDVKRAIGMCENRLAGVIQMALYLQDRTFEHMTPEEWETGLAPKVTGTWNLHSATQDMDLSFFVMFGSLSGSAGSLGQANYAASNTFLTGLARYRRQRGLAASVLNLGPVEDVGVVSQRSDLAQSTSVIFGQPIPESVMLDTVHLSIEDSPANPSSTGVWDVGITDNTSKNESTPIMRIWGRDARYAMHTNLGQSSSEEGTDGPEHRFRGFINNVHQDPSLLNNVEAIATFKRDLAQIIAGTIANGRKLSDEEASGFAIDSLVAIEMRSWVRRTIHLDVSLSEITKAGNLGSLADHIVKLLRVQYKLGNVGE</sequence>
<dbReference type="InterPro" id="IPR029063">
    <property type="entry name" value="SAM-dependent_MTases_sf"/>
</dbReference>
<dbReference type="Proteomes" id="UP000068243">
    <property type="component" value="Unassembled WGS sequence"/>
</dbReference>
<dbReference type="InterPro" id="IPR016035">
    <property type="entry name" value="Acyl_Trfase/lysoPLipase"/>
</dbReference>
<keyword evidence="2" id="KW-0597">Phosphoprotein</keyword>
<dbReference type="Gene3D" id="3.40.366.10">
    <property type="entry name" value="Malonyl-Coenzyme A Acyl Carrier Protein, domain 2"/>
    <property type="match status" value="1"/>
</dbReference>
<dbReference type="Gene3D" id="3.90.180.10">
    <property type="entry name" value="Medium-chain alcohol dehydrogenases, catalytic domain"/>
    <property type="match status" value="1"/>
</dbReference>
<dbReference type="Pfam" id="PF14765">
    <property type="entry name" value="PS-DH"/>
    <property type="match status" value="1"/>
</dbReference>
<evidence type="ECO:0000313" key="11">
    <source>
        <dbReference type="Proteomes" id="UP000068243"/>
    </source>
</evidence>
<dbReference type="GO" id="GO:1901336">
    <property type="term" value="P:lactone biosynthetic process"/>
    <property type="evidence" value="ECO:0007669"/>
    <property type="project" value="UniProtKB-ARBA"/>
</dbReference>
<dbReference type="GO" id="GO:0008168">
    <property type="term" value="F:methyltransferase activity"/>
    <property type="evidence" value="ECO:0007669"/>
    <property type="project" value="UniProtKB-KW"/>
</dbReference>
<evidence type="ECO:0000256" key="5">
    <source>
        <dbReference type="ARBA" id="ARBA00023268"/>
    </source>
</evidence>
<dbReference type="VEuPathDB" id="FungiDB:ASPNIDRAFT2_1148587"/>
<dbReference type="InterPro" id="IPR020843">
    <property type="entry name" value="ER"/>
</dbReference>
<dbReference type="InterPro" id="IPR049551">
    <property type="entry name" value="PKS_DH_C"/>
</dbReference>
<keyword evidence="5" id="KW-0511">Multifunctional enzyme</keyword>
<dbReference type="CDD" id="cd02440">
    <property type="entry name" value="AdoMet_MTases"/>
    <property type="match status" value="1"/>
</dbReference>
<evidence type="ECO:0000313" key="10">
    <source>
        <dbReference type="EMBL" id="GAQ45847.1"/>
    </source>
</evidence>
<feature type="domain" description="PKS/mFAS DH" evidence="9">
    <location>
        <begin position="897"/>
        <end position="1190"/>
    </location>
</feature>
<dbReference type="SMART" id="SM00829">
    <property type="entry name" value="PKS_ER"/>
    <property type="match status" value="1"/>
</dbReference>
<feature type="active site" description="Proton donor; for dehydratase activity" evidence="6">
    <location>
        <position position="1106"/>
    </location>
</feature>
<dbReference type="SUPFAM" id="SSF47336">
    <property type="entry name" value="ACP-like"/>
    <property type="match status" value="1"/>
</dbReference>
<dbReference type="InterPro" id="IPR014030">
    <property type="entry name" value="Ketoacyl_synth_N"/>
</dbReference>
<dbReference type="InterPro" id="IPR050091">
    <property type="entry name" value="PKS_NRPS_Biosynth_Enz"/>
</dbReference>
<dbReference type="InterPro" id="IPR009081">
    <property type="entry name" value="PP-bd_ACP"/>
</dbReference>
<feature type="domain" description="Ketosynthase family 3 (KS3)" evidence="8">
    <location>
        <begin position="19"/>
        <end position="431"/>
    </location>
</feature>
<dbReference type="InterPro" id="IPR020841">
    <property type="entry name" value="PKS_Beta-ketoAc_synthase_dom"/>
</dbReference>
<dbReference type="GO" id="GO:0032259">
    <property type="term" value="P:methylation"/>
    <property type="evidence" value="ECO:0007669"/>
    <property type="project" value="UniProtKB-KW"/>
</dbReference>
<dbReference type="PANTHER" id="PTHR43775">
    <property type="entry name" value="FATTY ACID SYNTHASE"/>
    <property type="match status" value="1"/>
</dbReference>
<dbReference type="InterPro" id="IPR013968">
    <property type="entry name" value="PKS_KR"/>
</dbReference>
<dbReference type="Pfam" id="PF21089">
    <property type="entry name" value="PKS_DH_N"/>
    <property type="match status" value="1"/>
</dbReference>
<dbReference type="SUPFAM" id="SSF53335">
    <property type="entry name" value="S-adenosyl-L-methionine-dependent methyltransferases"/>
    <property type="match status" value="1"/>
</dbReference>
<dbReference type="InterPro" id="IPR014031">
    <property type="entry name" value="Ketoacyl_synth_C"/>
</dbReference>
<dbReference type="SUPFAM" id="SSF55048">
    <property type="entry name" value="Probable ACP-binding domain of malonyl-CoA ACP transacylase"/>
    <property type="match status" value="1"/>
</dbReference>
<dbReference type="InterPro" id="IPR049552">
    <property type="entry name" value="PKS_DH_N"/>
</dbReference>
<dbReference type="CDD" id="cd00833">
    <property type="entry name" value="PKS"/>
    <property type="match status" value="1"/>
</dbReference>
<dbReference type="VEuPathDB" id="FungiDB:M747DRAFT_354091"/>
<dbReference type="Gene3D" id="3.10.129.110">
    <property type="entry name" value="Polyketide synthase dehydratase"/>
    <property type="match status" value="1"/>
</dbReference>
<dbReference type="Gene3D" id="3.40.50.720">
    <property type="entry name" value="NAD(P)-binding Rossmann-like Domain"/>
    <property type="match status" value="2"/>
</dbReference>
<dbReference type="OMA" id="CIWITPA"/>
<dbReference type="Pfam" id="PF00698">
    <property type="entry name" value="Acyl_transf_1"/>
    <property type="match status" value="1"/>
</dbReference>
<dbReference type="VEuPathDB" id="FungiDB:An09g01290"/>
<dbReference type="Pfam" id="PF16197">
    <property type="entry name" value="KAsynt_C_assoc"/>
    <property type="match status" value="1"/>
</dbReference>
<evidence type="ECO:0000259" key="7">
    <source>
        <dbReference type="PROSITE" id="PS50075"/>
    </source>
</evidence>
<evidence type="ECO:0000259" key="9">
    <source>
        <dbReference type="PROSITE" id="PS52019"/>
    </source>
</evidence>
<dbReference type="Pfam" id="PF13602">
    <property type="entry name" value="ADH_zinc_N_2"/>
    <property type="match status" value="1"/>
</dbReference>
<dbReference type="InterPro" id="IPR049900">
    <property type="entry name" value="PKS_mFAS_DH"/>
</dbReference>
<dbReference type="SMART" id="SM00822">
    <property type="entry name" value="PKS_KR"/>
    <property type="match status" value="1"/>
</dbReference>
<dbReference type="PROSITE" id="PS50075">
    <property type="entry name" value="CARRIER"/>
    <property type="match status" value="1"/>
</dbReference>
<dbReference type="InterPro" id="IPR032821">
    <property type="entry name" value="PKS_assoc"/>
</dbReference>